<evidence type="ECO:0000259" key="1">
    <source>
        <dbReference type="Pfam" id="PF00109"/>
    </source>
</evidence>
<name>A0A1T5LMY2_9BACT</name>
<dbReference type="OrthoDB" id="1404523at2"/>
<dbReference type="Pfam" id="PF00109">
    <property type="entry name" value="ketoacyl-synt"/>
    <property type="match status" value="1"/>
</dbReference>
<dbReference type="RefSeq" id="WP_079688068.1">
    <property type="nucleotide sequence ID" value="NZ_FUZU01000002.1"/>
</dbReference>
<accession>A0A1T5LMY2</accession>
<gene>
    <name evidence="2" type="ORF">SAMN05660236_3556</name>
</gene>
<protein>
    <submittedName>
        <fullName evidence="2">3-oxoacyl-(Acyl-carrier-protein) synthase</fullName>
    </submittedName>
</protein>
<dbReference type="Proteomes" id="UP000190961">
    <property type="component" value="Unassembled WGS sequence"/>
</dbReference>
<evidence type="ECO:0000313" key="2">
    <source>
        <dbReference type="EMBL" id="SKC77320.1"/>
    </source>
</evidence>
<dbReference type="InterPro" id="IPR016039">
    <property type="entry name" value="Thiolase-like"/>
</dbReference>
<organism evidence="2 3">
    <name type="scientific">Ohtaekwangia koreensis</name>
    <dbReference type="NCBI Taxonomy" id="688867"/>
    <lineage>
        <taxon>Bacteria</taxon>
        <taxon>Pseudomonadati</taxon>
        <taxon>Bacteroidota</taxon>
        <taxon>Cytophagia</taxon>
        <taxon>Cytophagales</taxon>
        <taxon>Fulvivirgaceae</taxon>
        <taxon>Ohtaekwangia</taxon>
    </lineage>
</organism>
<dbReference type="Gene3D" id="3.40.47.10">
    <property type="match status" value="1"/>
</dbReference>
<reference evidence="2 3" key="1">
    <citation type="submission" date="2017-02" db="EMBL/GenBank/DDBJ databases">
        <authorList>
            <person name="Peterson S.W."/>
        </authorList>
    </citation>
    <scope>NUCLEOTIDE SEQUENCE [LARGE SCALE GENOMIC DNA]</scope>
    <source>
        <strain evidence="2 3">DSM 25262</strain>
    </source>
</reference>
<dbReference type="EMBL" id="FUZU01000002">
    <property type="protein sequence ID" value="SKC77320.1"/>
    <property type="molecule type" value="Genomic_DNA"/>
</dbReference>
<dbReference type="InterPro" id="IPR014030">
    <property type="entry name" value="Ketoacyl_synth_N"/>
</dbReference>
<keyword evidence="3" id="KW-1185">Reference proteome</keyword>
<dbReference type="STRING" id="688867.SAMN05660236_3556"/>
<sequence>MSEQPVHYYINGIGILSPQKTFDNNSFLTEITSYDQNVLRCITPEFKDYINPIQLRRLNRMLRIGLTAATICMRDAKVQSPDGIITGTGYGFLDETAKFLRELLEQQEKQLTPTYFMQSTYNALAGLIALSVKCMGYNNTYVSKGLAFENVLDDAILRLRENKDHNFLIGAFDEAAEVQYLASIRASHFKTEHIQNLDLFKTTTKGSIQGEGAAFFMLSGKASDTTWCILRDMQFVYNPSNAEVVTESITSFLAANNTTLQDIDLWIDGASGDVEYDRIMNTLSETLFKEVYHVRFKHLCGESCTASSFALWLGASILKHQQVPEILKVDKERDLSGLKSVLIVNQYMNKNFSFFLLKHI</sequence>
<dbReference type="AlphaFoldDB" id="A0A1T5LMY2"/>
<proteinExistence type="predicted"/>
<dbReference type="GO" id="GO:0016746">
    <property type="term" value="F:acyltransferase activity"/>
    <property type="evidence" value="ECO:0007669"/>
    <property type="project" value="InterPro"/>
</dbReference>
<dbReference type="SUPFAM" id="SSF53901">
    <property type="entry name" value="Thiolase-like"/>
    <property type="match status" value="1"/>
</dbReference>
<feature type="domain" description="Beta-ketoacyl synthase-like N-terminal" evidence="1">
    <location>
        <begin position="45"/>
        <end position="219"/>
    </location>
</feature>
<evidence type="ECO:0000313" key="3">
    <source>
        <dbReference type="Proteomes" id="UP000190961"/>
    </source>
</evidence>